<dbReference type="InterPro" id="IPR036953">
    <property type="entry name" value="GreA/GreB_C_sf"/>
</dbReference>
<protein>
    <submittedName>
        <fullName evidence="2">Elongation factor GreAB</fullName>
    </submittedName>
</protein>
<evidence type="ECO:0000313" key="2">
    <source>
        <dbReference type="EMBL" id="KKW91764.1"/>
    </source>
</evidence>
<gene>
    <name evidence="2" type="ORF">YP76_11605</name>
</gene>
<dbReference type="InterPro" id="IPR023459">
    <property type="entry name" value="Tscrpt_elong_fac_GreA/B_fam"/>
</dbReference>
<keyword evidence="3" id="KW-1185">Reference proteome</keyword>
<dbReference type="PANTHER" id="PTHR30437">
    <property type="entry name" value="TRANSCRIPTION ELONGATION FACTOR GREA"/>
    <property type="match status" value="1"/>
</dbReference>
<dbReference type="PATRIC" id="fig|56193.3.peg.2411"/>
<keyword evidence="2" id="KW-0648">Protein biosynthesis</keyword>
<dbReference type="SUPFAM" id="SSF54534">
    <property type="entry name" value="FKBP-like"/>
    <property type="match status" value="1"/>
</dbReference>
<dbReference type="STRING" id="56193.YP76_11605"/>
<dbReference type="PANTHER" id="PTHR30437:SF5">
    <property type="entry name" value="REGULATOR OF NUCLEOSIDE DIPHOSPHATE KINASE"/>
    <property type="match status" value="1"/>
</dbReference>
<dbReference type="GO" id="GO:0006354">
    <property type="term" value="P:DNA-templated transcription elongation"/>
    <property type="evidence" value="ECO:0007669"/>
    <property type="project" value="TreeGrafter"/>
</dbReference>
<dbReference type="GO" id="GO:0003677">
    <property type="term" value="F:DNA binding"/>
    <property type="evidence" value="ECO:0007669"/>
    <property type="project" value="InterPro"/>
</dbReference>
<dbReference type="EMBL" id="LBIC01000005">
    <property type="protein sequence ID" value="KKW91764.1"/>
    <property type="molecule type" value="Genomic_DNA"/>
</dbReference>
<proteinExistence type="predicted"/>
<keyword evidence="2" id="KW-0251">Elongation factor</keyword>
<dbReference type="Proteomes" id="UP000033874">
    <property type="component" value="Unassembled WGS sequence"/>
</dbReference>
<dbReference type="GO" id="GO:0003746">
    <property type="term" value="F:translation elongation factor activity"/>
    <property type="evidence" value="ECO:0007669"/>
    <property type="project" value="UniProtKB-KW"/>
</dbReference>
<dbReference type="Gene3D" id="3.10.50.30">
    <property type="entry name" value="Transcription elongation factor, GreA/GreB, C-terminal domain"/>
    <property type="match status" value="1"/>
</dbReference>
<feature type="domain" description="Transcription elongation factor GreA/GreB C-terminal" evidence="1">
    <location>
        <begin position="56"/>
        <end position="131"/>
    </location>
</feature>
<comment type="caution">
    <text evidence="2">The sequence shown here is derived from an EMBL/GenBank/DDBJ whole genome shotgun (WGS) entry which is preliminary data.</text>
</comment>
<name>A0A0M3ATB7_9SPHN</name>
<sequence length="136" mass="14510">MASRLKTKRPPVRLIDTEAERLTDIALNASGPAKQAGELLLDEIARASICRADQAPGDIITMHSMIEFEDAASGASRTVQLVYPGEADISKGRISILTPVGAGLIGLSAGDVILWPDRDGRERPLAILKVTQPPRS</sequence>
<dbReference type="RefSeq" id="WP_046763773.1">
    <property type="nucleotide sequence ID" value="NZ_LBIC01000005.1"/>
</dbReference>
<dbReference type="AlphaFoldDB" id="A0A0M3ATB7"/>
<dbReference type="Pfam" id="PF01272">
    <property type="entry name" value="GreA_GreB"/>
    <property type="match status" value="1"/>
</dbReference>
<dbReference type="InterPro" id="IPR001437">
    <property type="entry name" value="Tscrpt_elong_fac_GreA/B_C"/>
</dbReference>
<dbReference type="GO" id="GO:0070063">
    <property type="term" value="F:RNA polymerase binding"/>
    <property type="evidence" value="ECO:0007669"/>
    <property type="project" value="InterPro"/>
</dbReference>
<evidence type="ECO:0000313" key="3">
    <source>
        <dbReference type="Proteomes" id="UP000033874"/>
    </source>
</evidence>
<reference evidence="2 3" key="1">
    <citation type="submission" date="2015-04" db="EMBL/GenBank/DDBJ databases">
        <title>Genome sequence of aromatic hydrocarbons-degrading Sphingobium chungbukense DJ77.</title>
        <authorList>
            <person name="Kim Y.-C."/>
            <person name="Chae J.-C."/>
        </authorList>
    </citation>
    <scope>NUCLEOTIDE SEQUENCE [LARGE SCALE GENOMIC DNA]</scope>
    <source>
        <strain evidence="2 3">DJ77</strain>
    </source>
</reference>
<accession>A0A0M3ATB7</accession>
<dbReference type="GO" id="GO:0032784">
    <property type="term" value="P:regulation of DNA-templated transcription elongation"/>
    <property type="evidence" value="ECO:0007669"/>
    <property type="project" value="InterPro"/>
</dbReference>
<dbReference type="NCBIfam" id="NF004396">
    <property type="entry name" value="PRK05753.1"/>
    <property type="match status" value="1"/>
</dbReference>
<organism evidence="2 3">
    <name type="scientific">Sphingobium chungbukense</name>
    <dbReference type="NCBI Taxonomy" id="56193"/>
    <lineage>
        <taxon>Bacteria</taxon>
        <taxon>Pseudomonadati</taxon>
        <taxon>Pseudomonadota</taxon>
        <taxon>Alphaproteobacteria</taxon>
        <taxon>Sphingomonadales</taxon>
        <taxon>Sphingomonadaceae</taxon>
        <taxon>Sphingobium</taxon>
    </lineage>
</organism>
<evidence type="ECO:0000259" key="1">
    <source>
        <dbReference type="Pfam" id="PF01272"/>
    </source>
</evidence>